<dbReference type="OrthoDB" id="425681at2759"/>
<evidence type="ECO:0000313" key="1">
    <source>
        <dbReference type="EMBL" id="GBP25035.1"/>
    </source>
</evidence>
<sequence length="177" mass="19707">MPPVSQRPNNPYVVGVRVAGDGSLFINDGKHARDIERRVSAGNTANGALLAIMNSKSVSRQACLAVHNGVLILTLVYGSESVNAAKCDICIEGERDQEMKEFVYLEHIAEMLLKTCTEWGMDSEKVWPVVTDNAANMVKAVDLTFGKNIRPVTNYVWELRRKRNSYKKSQREGIAHD</sequence>
<reference evidence="1 2" key="1">
    <citation type="journal article" date="2019" name="Commun. Biol.">
        <title>The bagworm genome reveals a unique fibroin gene that provides high tensile strength.</title>
        <authorList>
            <person name="Kono N."/>
            <person name="Nakamura H."/>
            <person name="Ohtoshi R."/>
            <person name="Tomita M."/>
            <person name="Numata K."/>
            <person name="Arakawa K."/>
        </authorList>
    </citation>
    <scope>NUCLEOTIDE SEQUENCE [LARGE SCALE GENOMIC DNA]</scope>
</reference>
<protein>
    <recommendedName>
        <fullName evidence="3">DUF659 domain-containing protein</fullName>
    </recommendedName>
</protein>
<accession>A0A4C1UF41</accession>
<name>A0A4C1UF41_EUMVA</name>
<comment type="caution">
    <text evidence="1">The sequence shown here is derived from an EMBL/GenBank/DDBJ whole genome shotgun (WGS) entry which is preliminary data.</text>
</comment>
<evidence type="ECO:0000313" key="2">
    <source>
        <dbReference type="Proteomes" id="UP000299102"/>
    </source>
</evidence>
<dbReference type="AlphaFoldDB" id="A0A4C1UF41"/>
<organism evidence="1 2">
    <name type="scientific">Eumeta variegata</name>
    <name type="common">Bagworm moth</name>
    <name type="synonym">Eumeta japonica</name>
    <dbReference type="NCBI Taxonomy" id="151549"/>
    <lineage>
        <taxon>Eukaryota</taxon>
        <taxon>Metazoa</taxon>
        <taxon>Ecdysozoa</taxon>
        <taxon>Arthropoda</taxon>
        <taxon>Hexapoda</taxon>
        <taxon>Insecta</taxon>
        <taxon>Pterygota</taxon>
        <taxon>Neoptera</taxon>
        <taxon>Endopterygota</taxon>
        <taxon>Lepidoptera</taxon>
        <taxon>Glossata</taxon>
        <taxon>Ditrysia</taxon>
        <taxon>Tineoidea</taxon>
        <taxon>Psychidae</taxon>
        <taxon>Oiketicinae</taxon>
        <taxon>Eumeta</taxon>
    </lineage>
</organism>
<gene>
    <name evidence="1" type="ORF">EVAR_94330_1</name>
</gene>
<proteinExistence type="predicted"/>
<dbReference type="EMBL" id="BGZK01000168">
    <property type="protein sequence ID" value="GBP25035.1"/>
    <property type="molecule type" value="Genomic_DNA"/>
</dbReference>
<dbReference type="Proteomes" id="UP000299102">
    <property type="component" value="Unassembled WGS sequence"/>
</dbReference>
<keyword evidence="2" id="KW-1185">Reference proteome</keyword>
<evidence type="ECO:0008006" key="3">
    <source>
        <dbReference type="Google" id="ProtNLM"/>
    </source>
</evidence>